<feature type="domain" description="ABC transporter" evidence="4">
    <location>
        <begin position="4"/>
        <end position="236"/>
    </location>
</feature>
<dbReference type="Gene3D" id="2.40.50.100">
    <property type="match status" value="1"/>
</dbReference>
<dbReference type="SUPFAM" id="SSF52540">
    <property type="entry name" value="P-loop containing nucleoside triphosphate hydrolases"/>
    <property type="match status" value="1"/>
</dbReference>
<evidence type="ECO:0000313" key="5">
    <source>
        <dbReference type="EMBL" id="KKI49700.1"/>
    </source>
</evidence>
<dbReference type="InterPro" id="IPR040582">
    <property type="entry name" value="OB_MalK-like"/>
</dbReference>
<dbReference type="InterPro" id="IPR003593">
    <property type="entry name" value="AAA+_ATPase"/>
</dbReference>
<accession>A0A0M2NHF4</accession>
<dbReference type="Pfam" id="PF00005">
    <property type="entry name" value="ABC_tran"/>
    <property type="match status" value="1"/>
</dbReference>
<dbReference type="RefSeq" id="WP_046444698.1">
    <property type="nucleotide sequence ID" value="NZ_LAYJ01000131.1"/>
</dbReference>
<dbReference type="NCBIfam" id="NF008653">
    <property type="entry name" value="PRK11650.1"/>
    <property type="match status" value="1"/>
</dbReference>
<evidence type="ECO:0000256" key="1">
    <source>
        <dbReference type="ARBA" id="ARBA00022448"/>
    </source>
</evidence>
<evidence type="ECO:0000256" key="2">
    <source>
        <dbReference type="ARBA" id="ARBA00022741"/>
    </source>
</evidence>
<dbReference type="GO" id="GO:0140359">
    <property type="term" value="F:ABC-type transporter activity"/>
    <property type="evidence" value="ECO:0007669"/>
    <property type="project" value="InterPro"/>
</dbReference>
<dbReference type="PATRIC" id="fig|270498.16.peg.700"/>
<reference evidence="5 6" key="1">
    <citation type="submission" date="2015-04" db="EMBL/GenBank/DDBJ databases">
        <title>Draft genome sequence of bacteremic isolate Catabacter hongkongensis type strain HKU16T.</title>
        <authorList>
            <person name="Lau S.K."/>
            <person name="Teng J.L."/>
            <person name="Huang Y."/>
            <person name="Curreem S.O."/>
            <person name="Tsui S.K."/>
            <person name="Woo P.C."/>
        </authorList>
    </citation>
    <scope>NUCLEOTIDE SEQUENCE [LARGE SCALE GENOMIC DNA]</scope>
    <source>
        <strain evidence="5 6">HKU16</strain>
    </source>
</reference>
<gene>
    <name evidence="5" type="ORF">CHK_2922</name>
</gene>
<evidence type="ECO:0000259" key="4">
    <source>
        <dbReference type="PROSITE" id="PS50893"/>
    </source>
</evidence>
<protein>
    <submittedName>
        <fullName evidence="5">Multiple sugar ABC transporter, ATP-binding protein</fullName>
    </submittedName>
</protein>
<keyword evidence="2" id="KW-0547">Nucleotide-binding</keyword>
<dbReference type="OrthoDB" id="9802264at2"/>
<dbReference type="SUPFAM" id="SSF50331">
    <property type="entry name" value="MOP-like"/>
    <property type="match status" value="1"/>
</dbReference>
<keyword evidence="1" id="KW-0813">Transport</keyword>
<dbReference type="PROSITE" id="PS50893">
    <property type="entry name" value="ABC_TRANSPORTER_2"/>
    <property type="match status" value="1"/>
</dbReference>
<dbReference type="FunFam" id="3.40.50.300:FF:000042">
    <property type="entry name" value="Maltose/maltodextrin ABC transporter, ATP-binding protein"/>
    <property type="match status" value="1"/>
</dbReference>
<dbReference type="InterPro" id="IPR008995">
    <property type="entry name" value="Mo/tungstate-bd_C_term_dom"/>
</dbReference>
<dbReference type="GO" id="GO:0005524">
    <property type="term" value="F:ATP binding"/>
    <property type="evidence" value="ECO:0007669"/>
    <property type="project" value="UniProtKB-KW"/>
</dbReference>
<dbReference type="Gene3D" id="2.40.50.140">
    <property type="entry name" value="Nucleic acid-binding proteins"/>
    <property type="match status" value="1"/>
</dbReference>
<dbReference type="GO" id="GO:0055052">
    <property type="term" value="C:ATP-binding cassette (ABC) transporter complex, substrate-binding subunit-containing"/>
    <property type="evidence" value="ECO:0007669"/>
    <property type="project" value="TreeGrafter"/>
</dbReference>
<dbReference type="STRING" id="270498.CHK_2922"/>
<dbReference type="GO" id="GO:0008643">
    <property type="term" value="P:carbohydrate transport"/>
    <property type="evidence" value="ECO:0007669"/>
    <property type="project" value="InterPro"/>
</dbReference>
<keyword evidence="3 5" id="KW-0067">ATP-binding</keyword>
<dbReference type="GO" id="GO:0016887">
    <property type="term" value="F:ATP hydrolysis activity"/>
    <property type="evidence" value="ECO:0007669"/>
    <property type="project" value="InterPro"/>
</dbReference>
<dbReference type="InterPro" id="IPR012340">
    <property type="entry name" value="NA-bd_OB-fold"/>
</dbReference>
<dbReference type="Proteomes" id="UP000034076">
    <property type="component" value="Unassembled WGS sequence"/>
</dbReference>
<dbReference type="InterPro" id="IPR015855">
    <property type="entry name" value="ABC_transpr_MalK-like"/>
</dbReference>
<dbReference type="EMBL" id="LAYJ01000131">
    <property type="protein sequence ID" value="KKI49700.1"/>
    <property type="molecule type" value="Genomic_DNA"/>
</dbReference>
<dbReference type="InterPro" id="IPR017871">
    <property type="entry name" value="ABC_transporter-like_CS"/>
</dbReference>
<dbReference type="InterPro" id="IPR047641">
    <property type="entry name" value="ABC_transpr_MalK/UgpC-like"/>
</dbReference>
<dbReference type="Gene3D" id="3.40.50.300">
    <property type="entry name" value="P-loop containing nucleotide triphosphate hydrolases"/>
    <property type="match status" value="1"/>
</dbReference>
<dbReference type="InterPro" id="IPR027417">
    <property type="entry name" value="P-loop_NTPase"/>
</dbReference>
<dbReference type="Pfam" id="PF17912">
    <property type="entry name" value="OB_MalK"/>
    <property type="match status" value="1"/>
</dbReference>
<evidence type="ECO:0000256" key="3">
    <source>
        <dbReference type="ARBA" id="ARBA00022840"/>
    </source>
</evidence>
<proteinExistence type="predicted"/>
<dbReference type="SMART" id="SM00382">
    <property type="entry name" value="AAA"/>
    <property type="match status" value="1"/>
</dbReference>
<dbReference type="AlphaFoldDB" id="A0A0M2NHF4"/>
<dbReference type="InterPro" id="IPR003439">
    <property type="entry name" value="ABC_transporter-like_ATP-bd"/>
</dbReference>
<keyword evidence="6" id="KW-1185">Reference proteome</keyword>
<dbReference type="PROSITE" id="PS00211">
    <property type="entry name" value="ABC_TRANSPORTER_1"/>
    <property type="match status" value="1"/>
</dbReference>
<name>A0A0M2NHF4_9FIRM</name>
<comment type="caution">
    <text evidence="5">The sequence shown here is derived from an EMBL/GenBank/DDBJ whole genome shotgun (WGS) entry which is preliminary data.</text>
</comment>
<dbReference type="PANTHER" id="PTHR43875">
    <property type="entry name" value="MALTODEXTRIN IMPORT ATP-BINDING PROTEIN MSMX"/>
    <property type="match status" value="1"/>
</dbReference>
<dbReference type="PANTHER" id="PTHR43875:SF1">
    <property type="entry name" value="OSMOPROTECTIVE COMPOUNDS UPTAKE ATP-BINDING PROTEIN GGTA"/>
    <property type="match status" value="1"/>
</dbReference>
<evidence type="ECO:0000313" key="6">
    <source>
        <dbReference type="Proteomes" id="UP000034076"/>
    </source>
</evidence>
<dbReference type="CDD" id="cd03301">
    <property type="entry name" value="ABC_MalK_N"/>
    <property type="match status" value="1"/>
</dbReference>
<sequence length="375" mass="42107">MAAITFKNIGKKYKQGDVYAVKDVSMKIEDEEFVVLVGPSGCGKSTTLRMIAGLEDITEGELSIGERIVNGVEPKDRDMAMVFQNYALYPHMTVYDNMAFGLKLRKTPKEEIDKRVKEAAEILDITEYLNRKPKALSGGQRQRVALGRAIVRNPSVFLMDEPLSNLDAKLRVTMRSEILKLHRRLKTTFVYVTHDQTEAMTMGTRIVVMKDGYIQQIDTPMNLYEHPANLFVAQFIGSPQMSVWKGRLSRKNGKAFACMWGKEIEIDRERAVQIKKEAFGKEVVFGIRPEDIKTKGETPIEMKIEVEEQTGADMFLIVLPPGGKSGQEQLNARLSSGYAAGVGASVNLYLDTAKLHVFDPESKKTLMEVSEKNES</sequence>
<organism evidence="5 6">
    <name type="scientific">Christensenella hongkongensis</name>
    <dbReference type="NCBI Taxonomy" id="270498"/>
    <lineage>
        <taxon>Bacteria</taxon>
        <taxon>Bacillati</taxon>
        <taxon>Bacillota</taxon>
        <taxon>Clostridia</taxon>
        <taxon>Christensenellales</taxon>
        <taxon>Christensenellaceae</taxon>
        <taxon>Christensenella</taxon>
    </lineage>
</organism>